<accession>A0ABW1LCQ8</accession>
<organism evidence="1 2">
    <name type="scientific">Paenisporosarcina macmurdoensis</name>
    <dbReference type="NCBI Taxonomy" id="212659"/>
    <lineage>
        <taxon>Bacteria</taxon>
        <taxon>Bacillati</taxon>
        <taxon>Bacillota</taxon>
        <taxon>Bacilli</taxon>
        <taxon>Bacillales</taxon>
        <taxon>Caryophanaceae</taxon>
        <taxon>Paenisporosarcina</taxon>
    </lineage>
</organism>
<dbReference type="RefSeq" id="WP_377735642.1">
    <property type="nucleotide sequence ID" value="NZ_JBHSRI010000025.1"/>
</dbReference>
<keyword evidence="2" id="KW-1185">Reference proteome</keyword>
<reference evidence="2" key="1">
    <citation type="journal article" date="2019" name="Int. J. Syst. Evol. Microbiol.">
        <title>The Global Catalogue of Microorganisms (GCM) 10K type strain sequencing project: providing services to taxonomists for standard genome sequencing and annotation.</title>
        <authorList>
            <consortium name="The Broad Institute Genomics Platform"/>
            <consortium name="The Broad Institute Genome Sequencing Center for Infectious Disease"/>
            <person name="Wu L."/>
            <person name="Ma J."/>
        </authorList>
    </citation>
    <scope>NUCLEOTIDE SEQUENCE [LARGE SCALE GENOMIC DNA]</scope>
    <source>
        <strain evidence="2">CCUG 54527</strain>
    </source>
</reference>
<dbReference type="EMBL" id="JBHSRI010000025">
    <property type="protein sequence ID" value="MFC6041007.1"/>
    <property type="molecule type" value="Genomic_DNA"/>
</dbReference>
<dbReference type="Proteomes" id="UP001596170">
    <property type="component" value="Unassembled WGS sequence"/>
</dbReference>
<proteinExistence type="predicted"/>
<comment type="caution">
    <text evidence="1">The sequence shown here is derived from an EMBL/GenBank/DDBJ whole genome shotgun (WGS) entry which is preliminary data.</text>
</comment>
<protein>
    <recommendedName>
        <fullName evidence="3">Aerobactin siderophore biosynthesis IucA/IucC-like C-terminal domain-containing protein</fullName>
    </recommendedName>
</protein>
<gene>
    <name evidence="1" type="ORF">ACFPYN_16390</name>
</gene>
<evidence type="ECO:0008006" key="3">
    <source>
        <dbReference type="Google" id="ProtNLM"/>
    </source>
</evidence>
<name>A0ABW1LCQ8_9BACL</name>
<sequence>MKQSLEGLSVFVDDARKPLMTLGDIQTEIGSKQLLQTVRDVTDAPMDAVAASVFFRRLGFFLAAQFQTIAVHQKVFTGSLKQVGIIHDEYTFKFTVASEDFIEVQNSQQALRFVLDTYGHPLVENFSKQATISKLILWENIWGYVIWVYSQLLEKGVESASTDLDYLLLDSTWTPHLRRSPFKQYLQNQSALDAMKDYKRITCCLLKEMPNTKKCPYCPHAK</sequence>
<evidence type="ECO:0000313" key="2">
    <source>
        <dbReference type="Proteomes" id="UP001596170"/>
    </source>
</evidence>
<evidence type="ECO:0000313" key="1">
    <source>
        <dbReference type="EMBL" id="MFC6041007.1"/>
    </source>
</evidence>